<evidence type="ECO:0000259" key="6">
    <source>
        <dbReference type="PROSITE" id="PS50949"/>
    </source>
</evidence>
<dbReference type="PRINTS" id="PR00035">
    <property type="entry name" value="HTHGNTR"/>
</dbReference>
<dbReference type="InterPro" id="IPR036388">
    <property type="entry name" value="WH-like_DNA-bd_sf"/>
</dbReference>
<keyword evidence="5" id="KW-0804">Transcription</keyword>
<comment type="similarity">
    <text evidence="1">In the C-terminal section; belongs to the class-I pyridoxal-phosphate-dependent aminotransferase family.</text>
</comment>
<dbReference type="InterPro" id="IPR015421">
    <property type="entry name" value="PyrdxlP-dep_Trfase_major"/>
</dbReference>
<evidence type="ECO:0000256" key="5">
    <source>
        <dbReference type="ARBA" id="ARBA00023163"/>
    </source>
</evidence>
<evidence type="ECO:0000313" key="8">
    <source>
        <dbReference type="Proteomes" id="UP001165079"/>
    </source>
</evidence>
<dbReference type="RefSeq" id="WP_285667437.1">
    <property type="nucleotide sequence ID" value="NZ_BSTX01000008.1"/>
</dbReference>
<dbReference type="Gene3D" id="3.40.640.10">
    <property type="entry name" value="Type I PLP-dependent aspartate aminotransferase-like (Major domain)"/>
    <property type="match status" value="1"/>
</dbReference>
<comment type="caution">
    <text evidence="7">The sequence shown here is derived from an EMBL/GenBank/DDBJ whole genome shotgun (WGS) entry which is preliminary data.</text>
</comment>
<protein>
    <submittedName>
        <fullName evidence="7">DNA-binding transcriptional regulator</fullName>
    </submittedName>
</protein>
<reference evidence="7" key="1">
    <citation type="submission" date="2023-03" db="EMBL/GenBank/DDBJ databases">
        <title>Actinorhabdospora filicis NBRC 111898.</title>
        <authorList>
            <person name="Ichikawa N."/>
            <person name="Sato H."/>
            <person name="Tonouchi N."/>
        </authorList>
    </citation>
    <scope>NUCLEOTIDE SEQUENCE</scope>
    <source>
        <strain evidence="7">NBRC 111898</strain>
    </source>
</reference>
<dbReference type="Gene3D" id="3.90.1150.10">
    <property type="entry name" value="Aspartate Aminotransferase, domain 1"/>
    <property type="match status" value="1"/>
</dbReference>
<dbReference type="Pfam" id="PF00392">
    <property type="entry name" value="GntR"/>
    <property type="match status" value="1"/>
</dbReference>
<dbReference type="SUPFAM" id="SSF53383">
    <property type="entry name" value="PLP-dependent transferases"/>
    <property type="match status" value="1"/>
</dbReference>
<dbReference type="InterPro" id="IPR004839">
    <property type="entry name" value="Aminotransferase_I/II_large"/>
</dbReference>
<dbReference type="GO" id="GO:0003677">
    <property type="term" value="F:DNA binding"/>
    <property type="evidence" value="ECO:0007669"/>
    <property type="project" value="UniProtKB-KW"/>
</dbReference>
<keyword evidence="3" id="KW-0805">Transcription regulation</keyword>
<dbReference type="SMART" id="SM00345">
    <property type="entry name" value="HTH_GNTR"/>
    <property type="match status" value="1"/>
</dbReference>
<dbReference type="PANTHER" id="PTHR46577:SF1">
    <property type="entry name" value="HTH-TYPE TRANSCRIPTIONAL REGULATORY PROTEIN GABR"/>
    <property type="match status" value="1"/>
</dbReference>
<gene>
    <name evidence="7" type="ORF">Afil01_66750</name>
</gene>
<dbReference type="CDD" id="cd07377">
    <property type="entry name" value="WHTH_GntR"/>
    <property type="match status" value="1"/>
</dbReference>
<dbReference type="PROSITE" id="PS50949">
    <property type="entry name" value="HTH_GNTR"/>
    <property type="match status" value="1"/>
</dbReference>
<dbReference type="GO" id="GO:0003700">
    <property type="term" value="F:DNA-binding transcription factor activity"/>
    <property type="evidence" value="ECO:0007669"/>
    <property type="project" value="InterPro"/>
</dbReference>
<feature type="domain" description="HTH gntR-type" evidence="6">
    <location>
        <begin position="18"/>
        <end position="86"/>
    </location>
</feature>
<dbReference type="Pfam" id="PF00155">
    <property type="entry name" value="Aminotran_1_2"/>
    <property type="match status" value="1"/>
</dbReference>
<dbReference type="PANTHER" id="PTHR46577">
    <property type="entry name" value="HTH-TYPE TRANSCRIPTIONAL REGULATORY PROTEIN GABR"/>
    <property type="match status" value="1"/>
</dbReference>
<keyword evidence="4 7" id="KW-0238">DNA-binding</keyword>
<dbReference type="InterPro" id="IPR015424">
    <property type="entry name" value="PyrdxlP-dep_Trfase"/>
</dbReference>
<evidence type="ECO:0000313" key="7">
    <source>
        <dbReference type="EMBL" id="GLZ81868.1"/>
    </source>
</evidence>
<dbReference type="AlphaFoldDB" id="A0A9W6STN7"/>
<dbReference type="InterPro" id="IPR000524">
    <property type="entry name" value="Tscrpt_reg_HTH_GntR"/>
</dbReference>
<dbReference type="InterPro" id="IPR051446">
    <property type="entry name" value="HTH_trans_reg/aminotransferase"/>
</dbReference>
<dbReference type="Proteomes" id="UP001165079">
    <property type="component" value="Unassembled WGS sequence"/>
</dbReference>
<name>A0A9W6STN7_9ACTN</name>
<dbReference type="CDD" id="cd00609">
    <property type="entry name" value="AAT_like"/>
    <property type="match status" value="1"/>
</dbReference>
<organism evidence="7 8">
    <name type="scientific">Actinorhabdospora filicis</name>
    <dbReference type="NCBI Taxonomy" id="1785913"/>
    <lineage>
        <taxon>Bacteria</taxon>
        <taxon>Bacillati</taxon>
        <taxon>Actinomycetota</taxon>
        <taxon>Actinomycetes</taxon>
        <taxon>Micromonosporales</taxon>
        <taxon>Micromonosporaceae</taxon>
        <taxon>Actinorhabdospora</taxon>
    </lineage>
</organism>
<keyword evidence="8" id="KW-1185">Reference proteome</keyword>
<evidence type="ECO:0000256" key="2">
    <source>
        <dbReference type="ARBA" id="ARBA00022898"/>
    </source>
</evidence>
<dbReference type="EMBL" id="BSTX01000008">
    <property type="protein sequence ID" value="GLZ81868.1"/>
    <property type="molecule type" value="Genomic_DNA"/>
</dbReference>
<keyword evidence="2" id="KW-0663">Pyridoxal phosphate</keyword>
<dbReference type="Gene3D" id="1.10.10.10">
    <property type="entry name" value="Winged helix-like DNA-binding domain superfamily/Winged helix DNA-binding domain"/>
    <property type="match status" value="1"/>
</dbReference>
<proteinExistence type="inferred from homology"/>
<accession>A0A9W6STN7</accession>
<dbReference type="InterPro" id="IPR036390">
    <property type="entry name" value="WH_DNA-bd_sf"/>
</dbReference>
<sequence>MDRSEIRELLGDWSAGDGPLYQQLTERLRRAIADGDLTVGQRLPSERALAESLAVSRATVVTAYEALRAERLVSSRQGSGTVVARSALTDVARRAGDGRVKNGQAGMIFQRLLDGPGQKLISLSCAADPGSPWVAKALAELDLPALLSNQGYHPRGLPELRQAIAAMYREQGLPTSEDQILVTTGAQQAIGLIAQLYARRGNTVIAETPGWPGSVDIFRDAGTDVVGVDLDDEGIDLAGVQRAIERHQPALIYVMPSYNNPTGLVMSATRRRRLAELATRHDIPVCEDNAYDGYSAGAVPPPVAAFAPLAEVLTVGSLGKLVWGGLRIGWVRGPAGIVDRLARRKALADLGSPLLEQAVAARLVPDLPVIRRERAAEAGEQLRVMEELLREELPEWEWRTPDGGGSLWVRVPGVDARVFSQVALRHGVEVVPGTAMSTDGRFTDRIRVPFTFPAQTIDTLVCRLGSAWREARRHGAPAAMPERVIV</sequence>
<evidence type="ECO:0000256" key="3">
    <source>
        <dbReference type="ARBA" id="ARBA00023015"/>
    </source>
</evidence>
<evidence type="ECO:0000256" key="4">
    <source>
        <dbReference type="ARBA" id="ARBA00023125"/>
    </source>
</evidence>
<evidence type="ECO:0000256" key="1">
    <source>
        <dbReference type="ARBA" id="ARBA00005384"/>
    </source>
</evidence>
<dbReference type="GO" id="GO:0030170">
    <property type="term" value="F:pyridoxal phosphate binding"/>
    <property type="evidence" value="ECO:0007669"/>
    <property type="project" value="InterPro"/>
</dbReference>
<dbReference type="InterPro" id="IPR015422">
    <property type="entry name" value="PyrdxlP-dep_Trfase_small"/>
</dbReference>
<dbReference type="SUPFAM" id="SSF46785">
    <property type="entry name" value="Winged helix' DNA-binding domain"/>
    <property type="match status" value="1"/>
</dbReference>